<feature type="region of interest" description="Disordered" evidence="10">
    <location>
        <begin position="285"/>
        <end position="304"/>
    </location>
</feature>
<organism evidence="11 12">
    <name type="scientific">Venturia effusa</name>
    <dbReference type="NCBI Taxonomy" id="50376"/>
    <lineage>
        <taxon>Eukaryota</taxon>
        <taxon>Fungi</taxon>
        <taxon>Dikarya</taxon>
        <taxon>Ascomycota</taxon>
        <taxon>Pezizomycotina</taxon>
        <taxon>Dothideomycetes</taxon>
        <taxon>Pleosporomycetidae</taxon>
        <taxon>Venturiales</taxon>
        <taxon>Venturiaceae</taxon>
        <taxon>Venturia</taxon>
    </lineage>
</organism>
<keyword evidence="9" id="KW-0175">Coiled coil</keyword>
<dbReference type="GO" id="GO:1902977">
    <property type="term" value="P:mitotic DNA replication preinitiation complex assembly"/>
    <property type="evidence" value="ECO:0007669"/>
    <property type="project" value="TreeGrafter"/>
</dbReference>
<feature type="region of interest" description="Disordered" evidence="10">
    <location>
        <begin position="321"/>
        <end position="518"/>
    </location>
</feature>
<feature type="compositionally biased region" description="Acidic residues" evidence="10">
    <location>
        <begin position="385"/>
        <end position="397"/>
    </location>
</feature>
<dbReference type="GO" id="GO:0003688">
    <property type="term" value="F:DNA replication origin binding"/>
    <property type="evidence" value="ECO:0007669"/>
    <property type="project" value="TreeGrafter"/>
</dbReference>
<evidence type="ECO:0000256" key="3">
    <source>
        <dbReference type="ARBA" id="ARBA00018363"/>
    </source>
</evidence>
<dbReference type="Proteomes" id="UP000316270">
    <property type="component" value="Chromosome 19"/>
</dbReference>
<evidence type="ECO:0000256" key="7">
    <source>
        <dbReference type="ARBA" id="ARBA00025253"/>
    </source>
</evidence>
<feature type="compositionally biased region" description="Polar residues" evidence="10">
    <location>
        <begin position="401"/>
        <end position="410"/>
    </location>
</feature>
<dbReference type="FunFam" id="1.10.10.1460:FF:000001">
    <property type="entry name" value="DNA replication regulator Sld2"/>
    <property type="match status" value="1"/>
</dbReference>
<evidence type="ECO:0000256" key="5">
    <source>
        <dbReference type="ARBA" id="ARBA00023242"/>
    </source>
</evidence>
<accession>A0A517LR40</accession>
<dbReference type="Gene3D" id="1.10.10.1460">
    <property type="match status" value="1"/>
</dbReference>
<feature type="compositionally biased region" description="Basic residues" evidence="10">
    <location>
        <begin position="337"/>
        <end position="353"/>
    </location>
</feature>
<comment type="subcellular location">
    <subcellularLocation>
        <location evidence="1 8">Nucleus</location>
    </subcellularLocation>
</comment>
<feature type="compositionally biased region" description="Basic residues" evidence="10">
    <location>
        <begin position="455"/>
        <end position="468"/>
    </location>
</feature>
<name>A0A517LR40_9PEZI</name>
<evidence type="ECO:0000256" key="9">
    <source>
        <dbReference type="SAM" id="Coils"/>
    </source>
</evidence>
<feature type="compositionally biased region" description="Polar residues" evidence="10">
    <location>
        <begin position="437"/>
        <end position="449"/>
    </location>
</feature>
<sequence>MEHEKQLLEQKSLLLRQELKEWEKAFSTKNGGRKAGREDIKANQDIAGKYKEYNKLRDVLSGRNKVSQQPATTTKRRAPVEFKQSPPKRSRTPEATPSKQQKYSQIDSHAEDIEFATPVVKRTIFGPTPQKDGQVMGIFDLLPGETPSRLRTVLGNANINVTRTPSKTLGDYEDDRIEQRLRGSRTPTSTGKRFLLDSFVTPRKKNSNDATTPSSSMKEFATPSFLKRDLFALSTVSEEPQSPEMGRPWKRRTFGRSLSNMVKDMREKEKEKEDEEWDLMREMEETGCREGVGKGKKPAPPPKLLVEDSQVQLDVDGFVPSDFESDVDTSAAEIKPRKAYKKKGLKRQTRRVNMRPVMKRPQLAKTPEPDSESDAEKEVVPTPLEDSDQEQDPEETDVVVQETQFATQLPDSRYMSGEEEITSNHEDKAYEEPPEESTMTHAKQATVEPSTKAGKAAKKKDTKKRAKTKQVENDSASKPEKKTDPNSQKHANFQRLKMRGKGPVNGKIGGRGRFGKKR</sequence>
<dbReference type="AlphaFoldDB" id="A0A517LR40"/>
<keyword evidence="6 8" id="KW-0131">Cell cycle</keyword>
<feature type="region of interest" description="Disordered" evidence="10">
    <location>
        <begin position="60"/>
        <end position="110"/>
    </location>
</feature>
<feature type="compositionally biased region" description="Basic and acidic residues" evidence="10">
    <location>
        <begin position="422"/>
        <end position="431"/>
    </location>
</feature>
<evidence type="ECO:0000256" key="6">
    <source>
        <dbReference type="ARBA" id="ARBA00023306"/>
    </source>
</evidence>
<feature type="compositionally biased region" description="Basic and acidic residues" evidence="10">
    <location>
        <begin position="469"/>
        <end position="484"/>
    </location>
</feature>
<dbReference type="OrthoDB" id="8775810at2759"/>
<dbReference type="GO" id="GO:0006270">
    <property type="term" value="P:DNA replication initiation"/>
    <property type="evidence" value="ECO:0007669"/>
    <property type="project" value="UniProtKB-UniRule"/>
</dbReference>
<feature type="compositionally biased region" description="Polar residues" evidence="10">
    <location>
        <begin position="64"/>
        <end position="73"/>
    </location>
</feature>
<feature type="compositionally biased region" description="Polar residues" evidence="10">
    <location>
        <begin position="93"/>
        <end position="107"/>
    </location>
</feature>
<comment type="function">
    <text evidence="7 8">Has a role in the initiation of DNA replication. Required at S-phase checkpoint.</text>
</comment>
<proteinExistence type="inferred from homology"/>
<dbReference type="PANTHER" id="PTHR28124:SF1">
    <property type="entry name" value="DNA REPLICATION REGULATOR SLD2"/>
    <property type="match status" value="1"/>
</dbReference>
<dbReference type="GO" id="GO:0003697">
    <property type="term" value="F:single-stranded DNA binding"/>
    <property type="evidence" value="ECO:0007669"/>
    <property type="project" value="TreeGrafter"/>
</dbReference>
<dbReference type="InterPro" id="IPR021110">
    <property type="entry name" value="DNA_rep_checkpnt_protein"/>
</dbReference>
<dbReference type="GO" id="GO:0031261">
    <property type="term" value="C:DNA replication preinitiation complex"/>
    <property type="evidence" value="ECO:0007669"/>
    <property type="project" value="TreeGrafter"/>
</dbReference>
<dbReference type="EMBL" id="CP042203">
    <property type="protein sequence ID" value="QDS78053.1"/>
    <property type="molecule type" value="Genomic_DNA"/>
</dbReference>
<evidence type="ECO:0000313" key="11">
    <source>
        <dbReference type="EMBL" id="QDS78053.1"/>
    </source>
</evidence>
<reference evidence="11 12" key="1">
    <citation type="submission" date="2019-07" db="EMBL/GenBank/DDBJ databases">
        <title>Finished genome of Venturia effusa.</title>
        <authorList>
            <person name="Young C.A."/>
            <person name="Cox M.P."/>
            <person name="Ganley A.R.D."/>
            <person name="David W.J."/>
        </authorList>
    </citation>
    <scope>NUCLEOTIDE SEQUENCE [LARGE SCALE GENOMIC DNA]</scope>
    <source>
        <strain evidence="12">albino</strain>
    </source>
</reference>
<comment type="similarity">
    <text evidence="2 8">Belongs to the SLD2 family.</text>
</comment>
<dbReference type="GO" id="GO:0000727">
    <property type="term" value="P:double-strand break repair via break-induced replication"/>
    <property type="evidence" value="ECO:0007669"/>
    <property type="project" value="TreeGrafter"/>
</dbReference>
<evidence type="ECO:0000256" key="2">
    <source>
        <dbReference type="ARBA" id="ARBA00007276"/>
    </source>
</evidence>
<dbReference type="CDD" id="cd22289">
    <property type="entry name" value="RecQL4_SLD2_NTD"/>
    <property type="match status" value="1"/>
</dbReference>
<dbReference type="InterPro" id="IPR040203">
    <property type="entry name" value="Sld2"/>
</dbReference>
<evidence type="ECO:0000256" key="10">
    <source>
        <dbReference type="SAM" id="MobiDB-lite"/>
    </source>
</evidence>
<keyword evidence="12" id="KW-1185">Reference proteome</keyword>
<evidence type="ECO:0000313" key="12">
    <source>
        <dbReference type="Proteomes" id="UP000316270"/>
    </source>
</evidence>
<keyword evidence="4 8" id="KW-0235">DNA replication</keyword>
<evidence type="ECO:0000256" key="4">
    <source>
        <dbReference type="ARBA" id="ARBA00022705"/>
    </source>
</evidence>
<gene>
    <name evidence="11" type="ORF">FKW77_003317</name>
</gene>
<evidence type="ECO:0000256" key="8">
    <source>
        <dbReference type="RuleBase" id="RU367067"/>
    </source>
</evidence>
<keyword evidence="5 8" id="KW-0539">Nucleus</keyword>
<dbReference type="Pfam" id="PF11719">
    <property type="entry name" value="Drc1-Sld2"/>
    <property type="match status" value="1"/>
</dbReference>
<feature type="coiled-coil region" evidence="9">
    <location>
        <begin position="258"/>
        <end position="285"/>
    </location>
</feature>
<protein>
    <recommendedName>
        <fullName evidence="3 8">DNA replication regulator SLD2</fullName>
    </recommendedName>
</protein>
<dbReference type="PANTHER" id="PTHR28124">
    <property type="entry name" value="DNA REPLICATION REGULATOR SLD2"/>
    <property type="match status" value="1"/>
</dbReference>
<evidence type="ECO:0000256" key="1">
    <source>
        <dbReference type="ARBA" id="ARBA00004123"/>
    </source>
</evidence>